<dbReference type="InterPro" id="IPR012319">
    <property type="entry name" value="FPG_cat"/>
</dbReference>
<comment type="catalytic activity">
    <reaction evidence="1">
        <text>Hydrolysis of DNA containing ring-opened 7-methylguanine residues, releasing 2,6-diamino-4-hydroxy-5-(N-methyl)formamidopyrimidine.</text>
        <dbReference type="EC" id="3.2.2.23"/>
    </reaction>
</comment>
<dbReference type="InterPro" id="IPR000214">
    <property type="entry name" value="Znf_DNA_glyclase/AP_lyase"/>
</dbReference>
<organism evidence="17 18">
    <name type="scientific">Microbacterium pumilum</name>
    <dbReference type="NCBI Taxonomy" id="344165"/>
    <lineage>
        <taxon>Bacteria</taxon>
        <taxon>Bacillati</taxon>
        <taxon>Actinomycetota</taxon>
        <taxon>Actinomycetes</taxon>
        <taxon>Micrococcales</taxon>
        <taxon>Microbacteriaceae</taxon>
        <taxon>Microbacterium</taxon>
    </lineage>
</organism>
<evidence type="ECO:0000259" key="15">
    <source>
        <dbReference type="PROSITE" id="PS51066"/>
    </source>
</evidence>
<name>A0ABN2SUK0_9MICO</name>
<evidence type="ECO:0000256" key="10">
    <source>
        <dbReference type="ARBA" id="ARBA00023204"/>
    </source>
</evidence>
<comment type="caution">
    <text evidence="17">The sequence shown here is derived from an EMBL/GenBank/DDBJ whole genome shotgun (WGS) entry which is preliminary data.</text>
</comment>
<dbReference type="Gene3D" id="1.10.8.50">
    <property type="match status" value="1"/>
</dbReference>
<keyword evidence="18" id="KW-1185">Reference proteome</keyword>
<evidence type="ECO:0000256" key="11">
    <source>
        <dbReference type="ARBA" id="ARBA00023239"/>
    </source>
</evidence>
<dbReference type="Pfam" id="PF06827">
    <property type="entry name" value="zf-FPG_IleRS"/>
    <property type="match status" value="1"/>
</dbReference>
<keyword evidence="8" id="KW-0862">Zinc</keyword>
<dbReference type="PROSITE" id="PS51066">
    <property type="entry name" value="ZF_FPG_2"/>
    <property type="match status" value="1"/>
</dbReference>
<evidence type="ECO:0000256" key="6">
    <source>
        <dbReference type="ARBA" id="ARBA00022771"/>
    </source>
</evidence>
<gene>
    <name evidence="17" type="ORF">GCM10009777_30390</name>
</gene>
<keyword evidence="9" id="KW-0238">DNA-binding</keyword>
<evidence type="ECO:0000256" key="3">
    <source>
        <dbReference type="ARBA" id="ARBA00009409"/>
    </source>
</evidence>
<evidence type="ECO:0000256" key="8">
    <source>
        <dbReference type="ARBA" id="ARBA00022833"/>
    </source>
</evidence>
<dbReference type="Pfam" id="PF06831">
    <property type="entry name" value="H2TH"/>
    <property type="match status" value="1"/>
</dbReference>
<dbReference type="InterPro" id="IPR015886">
    <property type="entry name" value="H2TH_FPG"/>
</dbReference>
<evidence type="ECO:0000256" key="9">
    <source>
        <dbReference type="ARBA" id="ARBA00023125"/>
    </source>
</evidence>
<dbReference type="SUPFAM" id="SSF81624">
    <property type="entry name" value="N-terminal domain of MutM-like DNA repair proteins"/>
    <property type="match status" value="1"/>
</dbReference>
<dbReference type="RefSeq" id="WP_344064077.1">
    <property type="nucleotide sequence ID" value="NZ_BAAAOH010000001.1"/>
</dbReference>
<evidence type="ECO:0000256" key="5">
    <source>
        <dbReference type="ARBA" id="ARBA00022763"/>
    </source>
</evidence>
<dbReference type="InterPro" id="IPR010663">
    <property type="entry name" value="Znf_FPG/IleRS"/>
</dbReference>
<feature type="domain" description="FPG-type" evidence="15">
    <location>
        <begin position="245"/>
        <end position="279"/>
    </location>
</feature>
<dbReference type="Gene3D" id="3.20.190.10">
    <property type="entry name" value="MutM-like, N-terminal"/>
    <property type="match status" value="1"/>
</dbReference>
<evidence type="ECO:0000256" key="12">
    <source>
        <dbReference type="ARBA" id="ARBA00023268"/>
    </source>
</evidence>
<evidence type="ECO:0000256" key="13">
    <source>
        <dbReference type="ARBA" id="ARBA00023295"/>
    </source>
</evidence>
<dbReference type="Pfam" id="PF01149">
    <property type="entry name" value="Fapy_DNA_glyco"/>
    <property type="match status" value="1"/>
</dbReference>
<dbReference type="InterPro" id="IPR010979">
    <property type="entry name" value="Ribosomal_uS13-like_H2TH"/>
</dbReference>
<keyword evidence="5" id="KW-0227">DNA damage</keyword>
<evidence type="ECO:0000256" key="2">
    <source>
        <dbReference type="ARBA" id="ARBA00001947"/>
    </source>
</evidence>
<protein>
    <submittedName>
        <fullName evidence="17">Fpg/Nei family DNA glycosylase</fullName>
    </submittedName>
</protein>
<comment type="cofactor">
    <cofactor evidence="2">
        <name>Zn(2+)</name>
        <dbReference type="ChEBI" id="CHEBI:29105"/>
    </cofactor>
</comment>
<evidence type="ECO:0000256" key="7">
    <source>
        <dbReference type="ARBA" id="ARBA00022801"/>
    </source>
</evidence>
<dbReference type="SMART" id="SM00898">
    <property type="entry name" value="Fapy_DNA_glyco"/>
    <property type="match status" value="1"/>
</dbReference>
<dbReference type="SUPFAM" id="SSF46946">
    <property type="entry name" value="S13-like H2TH domain"/>
    <property type="match status" value="1"/>
</dbReference>
<keyword evidence="6 14" id="KW-0863">Zinc-finger</keyword>
<dbReference type="InterPro" id="IPR035937">
    <property type="entry name" value="FPG_N"/>
</dbReference>
<keyword evidence="10" id="KW-0234">DNA repair</keyword>
<dbReference type="SMART" id="SM01232">
    <property type="entry name" value="H2TH"/>
    <property type="match status" value="1"/>
</dbReference>
<evidence type="ECO:0000259" key="16">
    <source>
        <dbReference type="PROSITE" id="PS51068"/>
    </source>
</evidence>
<dbReference type="PANTHER" id="PTHR22993">
    <property type="entry name" value="FORMAMIDOPYRIMIDINE-DNA GLYCOSYLASE"/>
    <property type="match status" value="1"/>
</dbReference>
<dbReference type="EMBL" id="BAAAOH010000001">
    <property type="protein sequence ID" value="GAA1992808.1"/>
    <property type="molecule type" value="Genomic_DNA"/>
</dbReference>
<keyword evidence="4" id="KW-0479">Metal-binding</keyword>
<dbReference type="PROSITE" id="PS51068">
    <property type="entry name" value="FPG_CAT"/>
    <property type="match status" value="1"/>
</dbReference>
<dbReference type="SUPFAM" id="SSF57716">
    <property type="entry name" value="Glucocorticoid receptor-like (DNA-binding domain)"/>
    <property type="match status" value="1"/>
</dbReference>
<keyword evidence="13" id="KW-0326">Glycosidase</keyword>
<proteinExistence type="inferred from homology"/>
<sequence length="286" mass="30154">MPESPEVQELANFLDARTTAAAVRTVDVLLPKALKTQSPPIGVLLGGRISGVTRIAKMLDFAVETTDAGILHVIVHFGHDGWVLWHDSAPGDLKRAGDATLMARVRLSAGSSGPGFDLTDAGQWKALTIHVVKAPDDVPAVAKLGPDPTAPQFTEAEFAGILAGRRKQIKALLQDQTALAGIGNAYSDEILHAARLSPVVHAASLSAGEVERLFTAMRAVLLDATAARRGIPPAELRAAKHAALRVHRRTGETCPVCGGTIHEYVFSGAAAQYCPTCQTNGELLES</sequence>
<dbReference type="Proteomes" id="UP001500326">
    <property type="component" value="Unassembled WGS sequence"/>
</dbReference>
<keyword evidence="12" id="KW-0511">Multifunctional enzyme</keyword>
<dbReference type="PANTHER" id="PTHR22993:SF9">
    <property type="entry name" value="FORMAMIDOPYRIMIDINE-DNA GLYCOSYLASE"/>
    <property type="match status" value="1"/>
</dbReference>
<accession>A0ABN2SUK0</accession>
<reference evidence="17 18" key="1">
    <citation type="journal article" date="2019" name="Int. J. Syst. Evol. Microbiol.">
        <title>The Global Catalogue of Microorganisms (GCM) 10K type strain sequencing project: providing services to taxonomists for standard genome sequencing and annotation.</title>
        <authorList>
            <consortium name="The Broad Institute Genomics Platform"/>
            <consortium name="The Broad Institute Genome Sequencing Center for Infectious Disease"/>
            <person name="Wu L."/>
            <person name="Ma J."/>
        </authorList>
    </citation>
    <scope>NUCLEOTIDE SEQUENCE [LARGE SCALE GENOMIC DNA]</scope>
    <source>
        <strain evidence="17 18">JCM 14902</strain>
    </source>
</reference>
<evidence type="ECO:0000256" key="14">
    <source>
        <dbReference type="PROSITE-ProRule" id="PRU00391"/>
    </source>
</evidence>
<keyword evidence="7" id="KW-0378">Hydrolase</keyword>
<feature type="domain" description="Formamidopyrimidine-DNA glycosylase catalytic" evidence="16">
    <location>
        <begin position="2"/>
        <end position="103"/>
    </location>
</feature>
<keyword evidence="11" id="KW-0456">Lyase</keyword>
<evidence type="ECO:0000313" key="17">
    <source>
        <dbReference type="EMBL" id="GAA1992808.1"/>
    </source>
</evidence>
<evidence type="ECO:0000313" key="18">
    <source>
        <dbReference type="Proteomes" id="UP001500326"/>
    </source>
</evidence>
<evidence type="ECO:0000256" key="4">
    <source>
        <dbReference type="ARBA" id="ARBA00022723"/>
    </source>
</evidence>
<evidence type="ECO:0000256" key="1">
    <source>
        <dbReference type="ARBA" id="ARBA00001668"/>
    </source>
</evidence>
<comment type="similarity">
    <text evidence="3">Belongs to the FPG family.</text>
</comment>